<keyword evidence="1" id="KW-0646">Protease inhibitor</keyword>
<dbReference type="InterPro" id="IPR002223">
    <property type="entry name" value="Kunitz_BPTI"/>
</dbReference>
<dbReference type="PROSITE" id="PS50279">
    <property type="entry name" value="BPTI_KUNITZ_2"/>
    <property type="match status" value="2"/>
</dbReference>
<feature type="domain" description="BPTI/Kunitz inhibitor" evidence="6">
    <location>
        <begin position="107"/>
        <end position="157"/>
    </location>
</feature>
<dbReference type="PRINTS" id="PR00759">
    <property type="entry name" value="BASICPTASE"/>
</dbReference>
<keyword evidence="3" id="KW-1015">Disulfide bond</keyword>
<evidence type="ECO:0000256" key="5">
    <source>
        <dbReference type="SAM" id="SignalP"/>
    </source>
</evidence>
<proteinExistence type="predicted"/>
<accession>A0A085MG67</accession>
<gene>
    <name evidence="7" type="ORF">M513_02991</name>
    <name evidence="8" type="ORF">M514_02991</name>
</gene>
<dbReference type="InterPro" id="IPR050098">
    <property type="entry name" value="TFPI/VKTCI-like"/>
</dbReference>
<keyword evidence="2" id="KW-0722">Serine protease inhibitor</keyword>
<dbReference type="Proteomes" id="UP000030758">
    <property type="component" value="Unassembled WGS sequence"/>
</dbReference>
<dbReference type="PROSITE" id="PS00280">
    <property type="entry name" value="BPTI_KUNITZ_1"/>
    <property type="match status" value="1"/>
</dbReference>
<dbReference type="Gene3D" id="4.10.410.10">
    <property type="entry name" value="Pancreatic trypsin inhibitor Kunitz domain"/>
    <property type="match status" value="2"/>
</dbReference>
<keyword evidence="5" id="KW-0732">Signal</keyword>
<keyword evidence="9" id="KW-1185">Reference proteome</keyword>
<dbReference type="Pfam" id="PF00014">
    <property type="entry name" value="Kunitz_BPTI"/>
    <property type="match status" value="2"/>
</dbReference>
<dbReference type="InterPro" id="IPR020901">
    <property type="entry name" value="Prtase_inh_Kunz-CS"/>
</dbReference>
<organism evidence="7 9">
    <name type="scientific">Trichuris suis</name>
    <name type="common">pig whipworm</name>
    <dbReference type="NCBI Taxonomy" id="68888"/>
    <lineage>
        <taxon>Eukaryota</taxon>
        <taxon>Metazoa</taxon>
        <taxon>Ecdysozoa</taxon>
        <taxon>Nematoda</taxon>
        <taxon>Enoplea</taxon>
        <taxon>Dorylaimia</taxon>
        <taxon>Trichinellida</taxon>
        <taxon>Trichuridae</taxon>
        <taxon>Trichuris</taxon>
    </lineage>
</organism>
<feature type="region of interest" description="Disordered" evidence="4">
    <location>
        <begin position="23"/>
        <end position="51"/>
    </location>
</feature>
<dbReference type="SUPFAM" id="SSF57362">
    <property type="entry name" value="BPTI-like"/>
    <property type="match status" value="2"/>
</dbReference>
<dbReference type="FunFam" id="4.10.410.10:FF:000020">
    <property type="entry name" value="Collagen, type VI, alpha 3"/>
    <property type="match status" value="1"/>
</dbReference>
<evidence type="ECO:0000313" key="7">
    <source>
        <dbReference type="EMBL" id="KFD56213.1"/>
    </source>
</evidence>
<evidence type="ECO:0000256" key="2">
    <source>
        <dbReference type="ARBA" id="ARBA00022900"/>
    </source>
</evidence>
<feature type="signal peptide" evidence="5">
    <location>
        <begin position="1"/>
        <end position="18"/>
    </location>
</feature>
<dbReference type="SMART" id="SM00131">
    <property type="entry name" value="KU"/>
    <property type="match status" value="2"/>
</dbReference>
<dbReference type="InterPro" id="IPR036880">
    <property type="entry name" value="Kunitz_BPTI_sf"/>
</dbReference>
<feature type="chain" id="PRO_5007379388" description="BPTI/Kunitz inhibitor domain-containing protein" evidence="5">
    <location>
        <begin position="19"/>
        <end position="177"/>
    </location>
</feature>
<reference evidence="7 9" key="1">
    <citation type="journal article" date="2014" name="Nat. Genet.">
        <title>Genome and transcriptome of the porcine whipworm Trichuris suis.</title>
        <authorList>
            <person name="Jex A.R."/>
            <person name="Nejsum P."/>
            <person name="Schwarz E.M."/>
            <person name="Hu L."/>
            <person name="Young N.D."/>
            <person name="Hall R.S."/>
            <person name="Korhonen P.K."/>
            <person name="Liao S."/>
            <person name="Thamsborg S."/>
            <person name="Xia J."/>
            <person name="Xu P."/>
            <person name="Wang S."/>
            <person name="Scheerlinck J.P."/>
            <person name="Hofmann A."/>
            <person name="Sternberg P.W."/>
            <person name="Wang J."/>
            <person name="Gasser R.B."/>
        </authorList>
    </citation>
    <scope>NUCLEOTIDE SEQUENCE [LARGE SCALE GENOMIC DNA]</scope>
    <source>
        <strain evidence="8">DCEP-RM93F</strain>
        <strain evidence="7">DCEP-RM93M</strain>
    </source>
</reference>
<dbReference type="EMBL" id="KL363195">
    <property type="protein sequence ID" value="KFD56213.1"/>
    <property type="molecule type" value="Genomic_DNA"/>
</dbReference>
<feature type="compositionally biased region" description="Acidic residues" evidence="4">
    <location>
        <begin position="31"/>
        <end position="44"/>
    </location>
</feature>
<dbReference type="FunFam" id="4.10.410.10:FF:000021">
    <property type="entry name" value="Serine protease inhibitor, putative"/>
    <property type="match status" value="1"/>
</dbReference>
<evidence type="ECO:0000256" key="1">
    <source>
        <dbReference type="ARBA" id="ARBA00022690"/>
    </source>
</evidence>
<dbReference type="AlphaFoldDB" id="A0A085MG67"/>
<dbReference type="GO" id="GO:0004867">
    <property type="term" value="F:serine-type endopeptidase inhibitor activity"/>
    <property type="evidence" value="ECO:0007669"/>
    <property type="project" value="UniProtKB-KW"/>
</dbReference>
<evidence type="ECO:0000313" key="9">
    <source>
        <dbReference type="Proteomes" id="UP000030764"/>
    </source>
</evidence>
<dbReference type="PANTHER" id="PTHR10083">
    <property type="entry name" value="KUNITZ-TYPE PROTEASE INHIBITOR-RELATED"/>
    <property type="match status" value="1"/>
</dbReference>
<sequence>MREIVLLLCLSLVGSTTTESFFSSSVRTESSSDEDSEQSASLDDEVCHENKDPGQCKAAIDRWYYDEDKKECLQFKFGGCGGNGNRFRTKETCESRCNVATEPKSICHQPKDRGPCHRAMLRWYYDPKHNICRVFLYGGCEGNSNNFETEKQCDQTCGPVEQTYAKCKPRLDGSPCK</sequence>
<protein>
    <recommendedName>
        <fullName evidence="6">BPTI/Kunitz inhibitor domain-containing protein</fullName>
    </recommendedName>
</protein>
<dbReference type="EMBL" id="KL367498">
    <property type="protein sequence ID" value="KFD69128.1"/>
    <property type="molecule type" value="Genomic_DNA"/>
</dbReference>
<name>A0A085MG67_9BILA</name>
<feature type="domain" description="BPTI/Kunitz inhibitor" evidence="6">
    <location>
        <begin position="47"/>
        <end position="97"/>
    </location>
</feature>
<evidence type="ECO:0000256" key="4">
    <source>
        <dbReference type="SAM" id="MobiDB-lite"/>
    </source>
</evidence>
<evidence type="ECO:0000259" key="6">
    <source>
        <dbReference type="PROSITE" id="PS50279"/>
    </source>
</evidence>
<dbReference type="Proteomes" id="UP000030764">
    <property type="component" value="Unassembled WGS sequence"/>
</dbReference>
<dbReference type="CDD" id="cd00109">
    <property type="entry name" value="Kunitz-type"/>
    <property type="match status" value="2"/>
</dbReference>
<evidence type="ECO:0000256" key="3">
    <source>
        <dbReference type="ARBA" id="ARBA00023157"/>
    </source>
</evidence>
<evidence type="ECO:0000313" key="8">
    <source>
        <dbReference type="EMBL" id="KFD69128.1"/>
    </source>
</evidence>